<evidence type="ECO:0000313" key="3">
    <source>
        <dbReference type="Proteomes" id="UP000192906"/>
    </source>
</evidence>
<accession>A0A1X7C3L0</accession>
<evidence type="ECO:0000313" key="2">
    <source>
        <dbReference type="EMBL" id="SME89436.1"/>
    </source>
</evidence>
<sequence length="93" mass="10113">MKKLLILLVFMLLVGCATGKQAAPGYTIVETTKEYTVYKSDKTGELHKVDNSVMNCKYEGTSASQKNQNGIKAAANLTGEALFWAIIESTPKP</sequence>
<organism evidence="2 3">
    <name type="scientific">Desulfovibrio gilichinskyi</name>
    <dbReference type="NCBI Taxonomy" id="1519643"/>
    <lineage>
        <taxon>Bacteria</taxon>
        <taxon>Pseudomonadati</taxon>
        <taxon>Thermodesulfobacteriota</taxon>
        <taxon>Desulfovibrionia</taxon>
        <taxon>Desulfovibrionales</taxon>
        <taxon>Desulfovibrionaceae</taxon>
        <taxon>Desulfovibrio</taxon>
    </lineage>
</organism>
<dbReference type="PROSITE" id="PS51257">
    <property type="entry name" value="PROKAR_LIPOPROTEIN"/>
    <property type="match status" value="1"/>
</dbReference>
<protein>
    <recommendedName>
        <fullName evidence="4">Lipoprotein</fullName>
    </recommendedName>
</protein>
<dbReference type="STRING" id="1519643.SAMN06295933_0301"/>
<evidence type="ECO:0008006" key="4">
    <source>
        <dbReference type="Google" id="ProtNLM"/>
    </source>
</evidence>
<dbReference type="Proteomes" id="UP000192906">
    <property type="component" value="Unassembled WGS sequence"/>
</dbReference>
<name>A0A1X7C3L0_9BACT</name>
<reference evidence="3" key="1">
    <citation type="submission" date="2017-04" db="EMBL/GenBank/DDBJ databases">
        <authorList>
            <person name="Varghese N."/>
            <person name="Submissions S."/>
        </authorList>
    </citation>
    <scope>NUCLEOTIDE SEQUENCE [LARGE SCALE GENOMIC DNA]</scope>
    <source>
        <strain evidence="3">K3S</strain>
    </source>
</reference>
<dbReference type="RefSeq" id="WP_085097276.1">
    <property type="nucleotide sequence ID" value="NZ_FWZU01000001.1"/>
</dbReference>
<dbReference type="AlphaFoldDB" id="A0A1X7C3L0"/>
<feature type="signal peptide" evidence="1">
    <location>
        <begin position="1"/>
        <end position="22"/>
    </location>
</feature>
<proteinExistence type="predicted"/>
<gene>
    <name evidence="2" type="ORF">SAMN06295933_0301</name>
</gene>
<feature type="chain" id="PRO_5013321754" description="Lipoprotein" evidence="1">
    <location>
        <begin position="23"/>
        <end position="93"/>
    </location>
</feature>
<dbReference type="EMBL" id="FWZU01000001">
    <property type="protein sequence ID" value="SME89436.1"/>
    <property type="molecule type" value="Genomic_DNA"/>
</dbReference>
<keyword evidence="3" id="KW-1185">Reference proteome</keyword>
<keyword evidence="1" id="KW-0732">Signal</keyword>
<evidence type="ECO:0000256" key="1">
    <source>
        <dbReference type="SAM" id="SignalP"/>
    </source>
</evidence>